<keyword evidence="4" id="KW-1185">Reference proteome</keyword>
<keyword evidence="1" id="KW-0812">Transmembrane</keyword>
<gene>
    <name evidence="3" type="ORF">JHD44_18450</name>
</gene>
<dbReference type="EMBL" id="JAEMUH010000025">
    <property type="protein sequence ID" value="MBJ7552655.1"/>
    <property type="molecule type" value="Genomic_DNA"/>
</dbReference>
<dbReference type="NCBIfam" id="NF033631">
    <property type="entry name" value="SLATT_5"/>
    <property type="match status" value="1"/>
</dbReference>
<organism evidence="3 4">
    <name type="scientific">Marinomonas ostreistagni</name>
    <dbReference type="NCBI Taxonomy" id="359209"/>
    <lineage>
        <taxon>Bacteria</taxon>
        <taxon>Pseudomonadati</taxon>
        <taxon>Pseudomonadota</taxon>
        <taxon>Gammaproteobacteria</taxon>
        <taxon>Oceanospirillales</taxon>
        <taxon>Oceanospirillaceae</taxon>
        <taxon>Marinomonas</taxon>
    </lineage>
</organism>
<name>A0ABS0ZGA1_9GAMM</name>
<keyword evidence="1" id="KW-0472">Membrane</keyword>
<evidence type="ECO:0000259" key="2">
    <source>
        <dbReference type="Pfam" id="PF18160"/>
    </source>
</evidence>
<accession>A0ABS0ZGA1</accession>
<dbReference type="RefSeq" id="WP_199464193.1">
    <property type="nucleotide sequence ID" value="NZ_JAEMUH010000025.1"/>
</dbReference>
<feature type="non-terminal residue" evidence="3">
    <location>
        <position position="110"/>
    </location>
</feature>
<keyword evidence="1" id="KW-1133">Transmembrane helix</keyword>
<dbReference type="InterPro" id="IPR041115">
    <property type="entry name" value="SLATT_5"/>
</dbReference>
<evidence type="ECO:0000313" key="4">
    <source>
        <dbReference type="Proteomes" id="UP000598488"/>
    </source>
</evidence>
<reference evidence="3 4" key="1">
    <citation type="submission" date="2020-12" db="EMBL/GenBank/DDBJ databases">
        <title>Comparative genome analysis of fungal antagonists Marinomonas ostreistagni 398 and M. spartinae 468.</title>
        <authorList>
            <person name="Fields J.L."/>
            <person name="Mavrodi O.V."/>
            <person name="Biber P.D."/>
            <person name="Indest K.J."/>
            <person name="Mavrodi D.V."/>
        </authorList>
    </citation>
    <scope>NUCLEOTIDE SEQUENCE [LARGE SCALE GENOMIC DNA]</scope>
    <source>
        <strain evidence="3 4">USM7</strain>
    </source>
</reference>
<proteinExistence type="predicted"/>
<comment type="caution">
    <text evidence="3">The sequence shown here is derived from an EMBL/GenBank/DDBJ whole genome shotgun (WGS) entry which is preliminary data.</text>
</comment>
<sequence>MDQQKENKFDELYRLLDITAKSRYRAATRLKIHGLLSQCTLSLLAIGLIISSLFTLSDMKILLDSEYVSVMQIIFSVLILTYSLLLGIGDFGVRSSDYHLCGLEISRLLR</sequence>
<dbReference type="Pfam" id="PF18160">
    <property type="entry name" value="SLATT_5"/>
    <property type="match status" value="1"/>
</dbReference>
<feature type="transmembrane region" description="Helical" evidence="1">
    <location>
        <begin position="32"/>
        <end position="55"/>
    </location>
</feature>
<evidence type="ECO:0000256" key="1">
    <source>
        <dbReference type="SAM" id="Phobius"/>
    </source>
</evidence>
<dbReference type="Proteomes" id="UP000598488">
    <property type="component" value="Unassembled WGS sequence"/>
</dbReference>
<evidence type="ECO:0000313" key="3">
    <source>
        <dbReference type="EMBL" id="MBJ7552655.1"/>
    </source>
</evidence>
<protein>
    <submittedName>
        <fullName evidence="3">SLATT domain-containing protein</fullName>
    </submittedName>
</protein>
<feature type="domain" description="SMODS and SLOG-associating 2TM effector" evidence="2">
    <location>
        <begin position="6"/>
        <end position="110"/>
    </location>
</feature>
<feature type="transmembrane region" description="Helical" evidence="1">
    <location>
        <begin position="67"/>
        <end position="88"/>
    </location>
</feature>